<organism evidence="4">
    <name type="scientific">marine sediment metagenome</name>
    <dbReference type="NCBI Taxonomy" id="412755"/>
    <lineage>
        <taxon>unclassified sequences</taxon>
        <taxon>metagenomes</taxon>
        <taxon>ecological metagenomes</taxon>
    </lineage>
</organism>
<dbReference type="AlphaFoldDB" id="X1KEU6"/>
<dbReference type="EMBL" id="BARV01004625">
    <property type="protein sequence ID" value="GAI05178.1"/>
    <property type="molecule type" value="Genomic_DNA"/>
</dbReference>
<dbReference type="GO" id="GO:0005525">
    <property type="term" value="F:GTP binding"/>
    <property type="evidence" value="ECO:0007669"/>
    <property type="project" value="UniProtKB-KW"/>
</dbReference>
<sequence length="90" mass="10092">MDLEVRVPDDHTGDIVSDLNGRRGRILGMEPSGRVTTVRAEVPLAELQSYALDLKSLTQGRATFQMHFLKYQQVPANLQEQIIVLSKEAE</sequence>
<dbReference type="InterPro" id="IPR035649">
    <property type="entry name" value="EFG_V"/>
</dbReference>
<dbReference type="FunFam" id="3.30.70.240:FF:000001">
    <property type="entry name" value="Elongation factor G"/>
    <property type="match status" value="1"/>
</dbReference>
<reference evidence="4" key="1">
    <citation type="journal article" date="2014" name="Front. Microbiol.">
        <title>High frequency of phylogenetically diverse reductive dehalogenase-homologous genes in deep subseafloor sedimentary metagenomes.</title>
        <authorList>
            <person name="Kawai M."/>
            <person name="Futagami T."/>
            <person name="Toyoda A."/>
            <person name="Takaki Y."/>
            <person name="Nishi S."/>
            <person name="Hori S."/>
            <person name="Arai W."/>
            <person name="Tsubouchi T."/>
            <person name="Morono Y."/>
            <person name="Uchiyama I."/>
            <person name="Ito T."/>
            <person name="Fujiyama A."/>
            <person name="Inagaki F."/>
            <person name="Takami H."/>
        </authorList>
    </citation>
    <scope>NUCLEOTIDE SEQUENCE</scope>
    <source>
        <strain evidence="4">Expedition CK06-06</strain>
    </source>
</reference>
<evidence type="ECO:0000259" key="3">
    <source>
        <dbReference type="SMART" id="SM00838"/>
    </source>
</evidence>
<feature type="domain" description="Elongation factor EFG" evidence="3">
    <location>
        <begin position="1"/>
        <end position="82"/>
    </location>
</feature>
<dbReference type="CDD" id="cd03713">
    <property type="entry name" value="EFG_mtEFG_C"/>
    <property type="match status" value="1"/>
</dbReference>
<keyword evidence="2" id="KW-0342">GTP-binding</keyword>
<name>X1KEU6_9ZZZZ</name>
<gene>
    <name evidence="4" type="ORF">S06H3_10126</name>
</gene>
<dbReference type="Gene3D" id="3.30.70.240">
    <property type="match status" value="1"/>
</dbReference>
<dbReference type="InterPro" id="IPR000640">
    <property type="entry name" value="EFG_V-like"/>
</dbReference>
<dbReference type="SMART" id="SM00838">
    <property type="entry name" value="EFG_C"/>
    <property type="match status" value="1"/>
</dbReference>
<evidence type="ECO:0000313" key="4">
    <source>
        <dbReference type="EMBL" id="GAI05178.1"/>
    </source>
</evidence>
<dbReference type="Pfam" id="PF00679">
    <property type="entry name" value="EFG_C"/>
    <property type="match status" value="1"/>
</dbReference>
<accession>X1KEU6</accession>
<dbReference type="PANTHER" id="PTHR43261:SF6">
    <property type="entry name" value="ELONGATION FACTOR G-LIKE PROTEIN"/>
    <property type="match status" value="1"/>
</dbReference>
<dbReference type="PANTHER" id="PTHR43261">
    <property type="entry name" value="TRANSLATION ELONGATION FACTOR G-RELATED"/>
    <property type="match status" value="1"/>
</dbReference>
<proteinExistence type="predicted"/>
<dbReference type="GO" id="GO:0032790">
    <property type="term" value="P:ribosome disassembly"/>
    <property type="evidence" value="ECO:0007669"/>
    <property type="project" value="TreeGrafter"/>
</dbReference>
<dbReference type="SUPFAM" id="SSF54980">
    <property type="entry name" value="EF-G C-terminal domain-like"/>
    <property type="match status" value="1"/>
</dbReference>
<keyword evidence="1" id="KW-0547">Nucleotide-binding</keyword>
<evidence type="ECO:0000256" key="1">
    <source>
        <dbReference type="ARBA" id="ARBA00022741"/>
    </source>
</evidence>
<protein>
    <recommendedName>
        <fullName evidence="3">Elongation factor EFG domain-containing protein</fullName>
    </recommendedName>
</protein>
<dbReference type="InterPro" id="IPR035647">
    <property type="entry name" value="EFG_III/V"/>
</dbReference>
<comment type="caution">
    <text evidence="4">The sequence shown here is derived from an EMBL/GenBank/DDBJ whole genome shotgun (WGS) entry which is preliminary data.</text>
</comment>
<evidence type="ECO:0000256" key="2">
    <source>
        <dbReference type="ARBA" id="ARBA00023134"/>
    </source>
</evidence>